<feature type="region of interest" description="Disordered" evidence="1">
    <location>
        <begin position="1"/>
        <end position="21"/>
    </location>
</feature>
<protein>
    <submittedName>
        <fullName evidence="2">Uncharacterized protein</fullName>
    </submittedName>
</protein>
<name>A0A9W8YHI3_9PEZI</name>
<dbReference type="EMBL" id="JAPEVB010000008">
    <property type="protein sequence ID" value="KAJ4385204.1"/>
    <property type="molecule type" value="Genomic_DNA"/>
</dbReference>
<evidence type="ECO:0000313" key="3">
    <source>
        <dbReference type="Proteomes" id="UP001140453"/>
    </source>
</evidence>
<evidence type="ECO:0000313" key="2">
    <source>
        <dbReference type="EMBL" id="KAJ4385204.1"/>
    </source>
</evidence>
<keyword evidence="3" id="KW-1185">Reference proteome</keyword>
<dbReference type="Proteomes" id="UP001140453">
    <property type="component" value="Unassembled WGS sequence"/>
</dbReference>
<comment type="caution">
    <text evidence="2">The sequence shown here is derived from an EMBL/GenBank/DDBJ whole genome shotgun (WGS) entry which is preliminary data.</text>
</comment>
<evidence type="ECO:0000256" key="1">
    <source>
        <dbReference type="SAM" id="MobiDB-lite"/>
    </source>
</evidence>
<organism evidence="2 3">
    <name type="scientific">Gnomoniopsis smithogilvyi</name>
    <dbReference type="NCBI Taxonomy" id="1191159"/>
    <lineage>
        <taxon>Eukaryota</taxon>
        <taxon>Fungi</taxon>
        <taxon>Dikarya</taxon>
        <taxon>Ascomycota</taxon>
        <taxon>Pezizomycotina</taxon>
        <taxon>Sordariomycetes</taxon>
        <taxon>Sordariomycetidae</taxon>
        <taxon>Diaporthales</taxon>
        <taxon>Gnomoniaceae</taxon>
        <taxon>Gnomoniopsis</taxon>
    </lineage>
</organism>
<gene>
    <name evidence="2" type="ORF">N0V93_010265</name>
</gene>
<accession>A0A9W8YHI3</accession>
<proteinExistence type="predicted"/>
<sequence length="63" mass="6992">MSRLYTFSDSGAGAERVRPRKQDIATDQEIAQSEINVLVDAQKAKPPKKYISYKSAPLAIHVC</sequence>
<reference evidence="2" key="1">
    <citation type="submission" date="2022-10" db="EMBL/GenBank/DDBJ databases">
        <title>Tapping the CABI collections for fungal endophytes: first genome assemblies for Collariella, Neodidymelliopsis, Ascochyta clinopodiicola, Didymella pomorum, Didymosphaeria variabile, Neocosmospora piperis and Neocucurbitaria cava.</title>
        <authorList>
            <person name="Hill R."/>
        </authorList>
    </citation>
    <scope>NUCLEOTIDE SEQUENCE</scope>
    <source>
        <strain evidence="2">IMI 355082</strain>
    </source>
</reference>
<dbReference type="AlphaFoldDB" id="A0A9W8YHI3"/>